<reference evidence="1 2" key="1">
    <citation type="submission" date="2021-08" db="EMBL/GenBank/DDBJ databases">
        <authorList>
            <person name="Peeters C."/>
        </authorList>
    </citation>
    <scope>NUCLEOTIDE SEQUENCE [LARGE SCALE GENOMIC DNA]</scope>
    <source>
        <strain evidence="1 2">LMG 21510</strain>
    </source>
</reference>
<dbReference type="Proteomes" id="UP000721236">
    <property type="component" value="Unassembled WGS sequence"/>
</dbReference>
<accession>A0ABN7YLM4</accession>
<proteinExistence type="predicted"/>
<comment type="caution">
    <text evidence="1">The sequence shown here is derived from an EMBL/GenBank/DDBJ whole genome shotgun (WGS) entry which is preliminary data.</text>
</comment>
<sequence length="149" mass="16232">MSLNVIPCIDINNRLAPEAAPIPADWRRPIAADVAYNTLLPADKDEVGEVAALLDNLLREARGDFSTMMHTVPLDVLRKLDSWGIKISGELVGDYFDLGSIDDRDPTYPITTDELRALRGALARLEHAGDRLLCPRGRTAGLRVVSGGV</sequence>
<name>A0ABN7YLM4_9BURK</name>
<evidence type="ECO:0000313" key="2">
    <source>
        <dbReference type="Proteomes" id="UP000721236"/>
    </source>
</evidence>
<protein>
    <submittedName>
        <fullName evidence="1">Uncharacterized protein</fullName>
    </submittedName>
</protein>
<organism evidence="1 2">
    <name type="scientific">Cupriavidus respiraculi</name>
    <dbReference type="NCBI Taxonomy" id="195930"/>
    <lineage>
        <taxon>Bacteria</taxon>
        <taxon>Pseudomonadati</taxon>
        <taxon>Pseudomonadota</taxon>
        <taxon>Betaproteobacteria</taxon>
        <taxon>Burkholderiales</taxon>
        <taxon>Burkholderiaceae</taxon>
        <taxon>Cupriavidus</taxon>
    </lineage>
</organism>
<gene>
    <name evidence="1" type="ORF">LMG21510_02346</name>
</gene>
<evidence type="ECO:0000313" key="1">
    <source>
        <dbReference type="EMBL" id="CAG9173744.1"/>
    </source>
</evidence>
<dbReference type="EMBL" id="CAJZAH010000002">
    <property type="protein sequence ID" value="CAG9173744.1"/>
    <property type="molecule type" value="Genomic_DNA"/>
</dbReference>
<dbReference type="RefSeq" id="WP_224041907.1">
    <property type="nucleotide sequence ID" value="NZ_CAJZAH010000002.1"/>
</dbReference>
<keyword evidence="2" id="KW-1185">Reference proteome</keyword>